<gene>
    <name evidence="1" type="ORF">BK816_00925</name>
</gene>
<dbReference type="KEGG" id="avu:BK816_00925"/>
<sequence length="75" mass="8244">MELDLPCEARSLLALEHLFHLNDQGVLTRDELAKCVERLTSSVPGSLVGLLAQVRLDFPALSSELLNQTDTNPND</sequence>
<organism evidence="1 2">
    <name type="scientific">Boudabousia tangfeifanii</name>
    <dbReference type="NCBI Taxonomy" id="1912795"/>
    <lineage>
        <taxon>Bacteria</taxon>
        <taxon>Bacillati</taxon>
        <taxon>Actinomycetota</taxon>
        <taxon>Actinomycetes</taxon>
        <taxon>Actinomycetales</taxon>
        <taxon>Actinomycetaceae</taxon>
        <taxon>Boudabousia</taxon>
    </lineage>
</organism>
<evidence type="ECO:0000313" key="1">
    <source>
        <dbReference type="EMBL" id="AOZ72033.1"/>
    </source>
</evidence>
<protein>
    <submittedName>
        <fullName evidence="1">Uncharacterized protein</fullName>
    </submittedName>
</protein>
<proteinExistence type="predicted"/>
<dbReference type="AlphaFoldDB" id="A0A1D9MIK0"/>
<name>A0A1D9MIK0_9ACTO</name>
<evidence type="ECO:0000313" key="2">
    <source>
        <dbReference type="Proteomes" id="UP000176288"/>
    </source>
</evidence>
<accession>A0A1D9MIK0</accession>
<dbReference type="STRING" id="1912795.BK816_00925"/>
<keyword evidence="2" id="KW-1185">Reference proteome</keyword>
<dbReference type="Proteomes" id="UP000176288">
    <property type="component" value="Chromosome"/>
</dbReference>
<dbReference type="EMBL" id="CP017812">
    <property type="protein sequence ID" value="AOZ72033.1"/>
    <property type="molecule type" value="Genomic_DNA"/>
</dbReference>
<reference evidence="1 2" key="1">
    <citation type="submission" date="2016-10" db="EMBL/GenBank/DDBJ databases">
        <title>Actinomyces aegypiusis sp. nov., isolated from the Aegypius monachus in Qinghai Tibet Plateau China.</title>
        <authorList>
            <person name="Wang Y."/>
        </authorList>
    </citation>
    <scope>NUCLEOTIDE SEQUENCE [LARGE SCALE GENOMIC DNA]</scope>
    <source>
        <strain evidence="1 2">VUL4_3</strain>
    </source>
</reference>